<reference evidence="2" key="1">
    <citation type="submission" date="2009-09" db="EMBL/GenBank/DDBJ databases">
        <title>The complete chromosome of Sebaldella termitidis ATCC 33386.</title>
        <authorList>
            <consortium name="US DOE Joint Genome Institute (JGI-PGF)"/>
            <person name="Lucas S."/>
            <person name="Copeland A."/>
            <person name="Lapidus A."/>
            <person name="Glavina del Rio T."/>
            <person name="Dalin E."/>
            <person name="Tice H."/>
            <person name="Bruce D."/>
            <person name="Goodwin L."/>
            <person name="Pitluck S."/>
            <person name="Kyrpides N."/>
            <person name="Mavromatis K."/>
            <person name="Ivanova N."/>
            <person name="Mikhailova N."/>
            <person name="Sims D."/>
            <person name="Meincke L."/>
            <person name="Brettin T."/>
            <person name="Detter J.C."/>
            <person name="Han C."/>
            <person name="Larimer F."/>
            <person name="Land M."/>
            <person name="Hauser L."/>
            <person name="Markowitz V."/>
            <person name="Cheng J.F."/>
            <person name="Hugenholtz P."/>
            <person name="Woyke T."/>
            <person name="Wu D."/>
            <person name="Eisen J.A."/>
        </authorList>
    </citation>
    <scope>NUCLEOTIDE SEQUENCE [LARGE SCALE GENOMIC DNA]</scope>
    <source>
        <strain evidence="2">ATCC 33386 / NCTC 11300</strain>
    </source>
</reference>
<dbReference type="InterPro" id="IPR036388">
    <property type="entry name" value="WH-like_DNA-bd_sf"/>
</dbReference>
<dbReference type="InterPro" id="IPR036390">
    <property type="entry name" value="WH_DNA-bd_sf"/>
</dbReference>
<dbReference type="EMBL" id="CP001739">
    <property type="protein sequence ID" value="ACZ10174.1"/>
    <property type="molecule type" value="Genomic_DNA"/>
</dbReference>
<gene>
    <name evidence="1" type="ordered locus">Sterm_3334</name>
</gene>
<name>D1AQB4_SEBTE</name>
<reference evidence="1 2" key="2">
    <citation type="journal article" date="2010" name="Stand. Genomic Sci.">
        <title>Complete genome sequence of Sebaldella termitidis type strain (NCTC 11300).</title>
        <authorList>
            <person name="Harmon-Smith M."/>
            <person name="Celia L."/>
            <person name="Chertkov O."/>
            <person name="Lapidus A."/>
            <person name="Copeland A."/>
            <person name="Glavina Del Rio T."/>
            <person name="Nolan M."/>
            <person name="Lucas S."/>
            <person name="Tice H."/>
            <person name="Cheng J.F."/>
            <person name="Han C."/>
            <person name="Detter J.C."/>
            <person name="Bruce D."/>
            <person name="Goodwin L."/>
            <person name="Pitluck S."/>
            <person name="Pati A."/>
            <person name="Liolios K."/>
            <person name="Ivanova N."/>
            <person name="Mavromatis K."/>
            <person name="Mikhailova N."/>
            <person name="Chen A."/>
            <person name="Palaniappan K."/>
            <person name="Land M."/>
            <person name="Hauser L."/>
            <person name="Chang Y.J."/>
            <person name="Jeffries C.D."/>
            <person name="Brettin T."/>
            <person name="Goker M."/>
            <person name="Beck B."/>
            <person name="Bristow J."/>
            <person name="Eisen J.A."/>
            <person name="Markowitz V."/>
            <person name="Hugenholtz P."/>
            <person name="Kyrpides N.C."/>
            <person name="Klenk H.P."/>
            <person name="Chen F."/>
        </authorList>
    </citation>
    <scope>NUCLEOTIDE SEQUENCE [LARGE SCALE GENOMIC DNA]</scope>
    <source>
        <strain evidence="2">ATCC 33386 / NCTC 11300</strain>
    </source>
</reference>
<organism evidence="1 2">
    <name type="scientific">Sebaldella termitidis (strain ATCC 33386 / NCTC 11300)</name>
    <dbReference type="NCBI Taxonomy" id="526218"/>
    <lineage>
        <taxon>Bacteria</taxon>
        <taxon>Fusobacteriati</taxon>
        <taxon>Fusobacteriota</taxon>
        <taxon>Fusobacteriia</taxon>
        <taxon>Fusobacteriales</taxon>
        <taxon>Leptotrichiaceae</taxon>
        <taxon>Sebaldella</taxon>
    </lineage>
</organism>
<dbReference type="AlphaFoldDB" id="D1AQB4"/>
<proteinExistence type="predicted"/>
<dbReference type="Gene3D" id="1.10.10.10">
    <property type="entry name" value="Winged helix-like DNA-binding domain superfamily/Winged helix DNA-binding domain"/>
    <property type="match status" value="1"/>
</dbReference>
<dbReference type="Proteomes" id="UP000000845">
    <property type="component" value="Chromosome"/>
</dbReference>
<dbReference type="eggNOG" id="COG5527">
    <property type="taxonomic scope" value="Bacteria"/>
</dbReference>
<keyword evidence="2" id="KW-1185">Reference proteome</keyword>
<dbReference type="Pfam" id="PF21205">
    <property type="entry name" value="Rep3_C"/>
    <property type="match status" value="1"/>
</dbReference>
<sequence length="369" mass="44317">MNQKFSLLSERHYYVDISPRITSREKKLLLYVFETYKKYRKNPVKLSSEKIPAILNEEKKDLNIFLEKLSKKRVTYCLKNLYGFSSLFASVINVSESLSFYLSHEITESFNFGTKFYNYDFKSFFLFNEKSSPLFFLEILKRKKVTENEIIISISDLKNILMIENAYDRFYDFERYILKKIFYDVNLFSRFNFSYEKIKKDGRISGLKILFDDFESIQENPDINHLISLAKDHTENYKKLLELVSSALKIKDTETVKKEIIFSIESYTQNFDRFLEKVFNGKIDIYEDLNIVNYYEKEYSNFYTFQSDVIKELKNHTENRSLLEYLSLSYELYSFFYGKQSSYTKLIHNIILKILKIDSVFIVKFIYKI</sequence>
<dbReference type="HOGENOM" id="CLU_057117_0_0_0"/>
<dbReference type="SUPFAM" id="SSF46785">
    <property type="entry name" value="Winged helix' DNA-binding domain"/>
    <property type="match status" value="1"/>
</dbReference>
<evidence type="ECO:0000313" key="2">
    <source>
        <dbReference type="Proteomes" id="UP000000845"/>
    </source>
</evidence>
<dbReference type="KEGG" id="str:Sterm_3334"/>
<dbReference type="STRING" id="526218.Sterm_3334"/>
<protein>
    <submittedName>
        <fullName evidence="1">Uncharacterized protein</fullName>
    </submittedName>
</protein>
<evidence type="ECO:0000313" key="1">
    <source>
        <dbReference type="EMBL" id="ACZ10174.1"/>
    </source>
</evidence>
<dbReference type="RefSeq" id="WP_012862756.1">
    <property type="nucleotide sequence ID" value="NC_013517.1"/>
</dbReference>
<accession>D1AQB4</accession>